<dbReference type="GO" id="GO:0006865">
    <property type="term" value="P:amino acid transport"/>
    <property type="evidence" value="ECO:0007669"/>
    <property type="project" value="UniProtKB-KW"/>
</dbReference>
<evidence type="ECO:0000313" key="11">
    <source>
        <dbReference type="EMBL" id="PWK50225.1"/>
    </source>
</evidence>
<keyword evidence="12" id="KW-1185">Reference proteome</keyword>
<feature type="domain" description="ABC transmembrane type-1" evidence="10">
    <location>
        <begin position="15"/>
        <end position="224"/>
    </location>
</feature>
<feature type="transmembrane region" description="Helical" evidence="9">
    <location>
        <begin position="201"/>
        <end position="224"/>
    </location>
</feature>
<evidence type="ECO:0000256" key="5">
    <source>
        <dbReference type="ARBA" id="ARBA00022692"/>
    </source>
</evidence>
<gene>
    <name evidence="11" type="ORF">BC793_103106</name>
</gene>
<organism evidence="11 12">
    <name type="scientific">Actinoplanes xinjiangensis</name>
    <dbReference type="NCBI Taxonomy" id="512350"/>
    <lineage>
        <taxon>Bacteria</taxon>
        <taxon>Bacillati</taxon>
        <taxon>Actinomycetota</taxon>
        <taxon>Actinomycetes</taxon>
        <taxon>Micromonosporales</taxon>
        <taxon>Micromonosporaceae</taxon>
        <taxon>Actinoplanes</taxon>
    </lineage>
</organism>
<dbReference type="InterPro" id="IPR035906">
    <property type="entry name" value="MetI-like_sf"/>
</dbReference>
<dbReference type="Proteomes" id="UP000245697">
    <property type="component" value="Unassembled WGS sequence"/>
</dbReference>
<keyword evidence="5 9" id="KW-0812">Transmembrane</keyword>
<keyword evidence="6" id="KW-0029">Amino-acid transport</keyword>
<dbReference type="PROSITE" id="PS50928">
    <property type="entry name" value="ABC_TM1"/>
    <property type="match status" value="1"/>
</dbReference>
<dbReference type="CDD" id="cd06261">
    <property type="entry name" value="TM_PBP2"/>
    <property type="match status" value="1"/>
</dbReference>
<dbReference type="GO" id="GO:0022857">
    <property type="term" value="F:transmembrane transporter activity"/>
    <property type="evidence" value="ECO:0007669"/>
    <property type="project" value="InterPro"/>
</dbReference>
<dbReference type="Gene3D" id="1.10.3720.10">
    <property type="entry name" value="MetI-like"/>
    <property type="match status" value="1"/>
</dbReference>
<comment type="caution">
    <text evidence="11">The sequence shown here is derived from an EMBL/GenBank/DDBJ whole genome shotgun (WGS) entry which is preliminary data.</text>
</comment>
<evidence type="ECO:0000256" key="9">
    <source>
        <dbReference type="RuleBase" id="RU363032"/>
    </source>
</evidence>
<evidence type="ECO:0000256" key="7">
    <source>
        <dbReference type="ARBA" id="ARBA00022989"/>
    </source>
</evidence>
<feature type="transmembrane region" description="Helical" evidence="9">
    <location>
        <begin position="101"/>
        <end position="122"/>
    </location>
</feature>
<feature type="transmembrane region" description="Helical" evidence="9">
    <location>
        <begin position="159"/>
        <end position="181"/>
    </location>
</feature>
<evidence type="ECO:0000256" key="4">
    <source>
        <dbReference type="ARBA" id="ARBA00022475"/>
    </source>
</evidence>
<dbReference type="PANTHER" id="PTHR30614">
    <property type="entry name" value="MEMBRANE COMPONENT OF AMINO ACID ABC TRANSPORTER"/>
    <property type="match status" value="1"/>
</dbReference>
<dbReference type="InterPro" id="IPR043429">
    <property type="entry name" value="ArtM/GltK/GlnP/TcyL/YhdX-like"/>
</dbReference>
<keyword evidence="3 9" id="KW-0813">Transport</keyword>
<dbReference type="SUPFAM" id="SSF161098">
    <property type="entry name" value="MetI-like"/>
    <property type="match status" value="1"/>
</dbReference>
<evidence type="ECO:0000256" key="8">
    <source>
        <dbReference type="ARBA" id="ARBA00023136"/>
    </source>
</evidence>
<dbReference type="GO" id="GO:0043190">
    <property type="term" value="C:ATP-binding cassette (ABC) transporter complex"/>
    <property type="evidence" value="ECO:0007669"/>
    <property type="project" value="InterPro"/>
</dbReference>
<comment type="similarity">
    <text evidence="2">Belongs to the binding-protein-dependent transport system permease family. HisMQ subfamily.</text>
</comment>
<dbReference type="RefSeq" id="WP_109590620.1">
    <property type="nucleotide sequence ID" value="NZ_BONA01000003.1"/>
</dbReference>
<dbReference type="InterPro" id="IPR010065">
    <property type="entry name" value="AA_ABC_transptr_permease_3TM"/>
</dbReference>
<proteinExistence type="inferred from homology"/>
<dbReference type="Pfam" id="PF00528">
    <property type="entry name" value="BPD_transp_1"/>
    <property type="match status" value="1"/>
</dbReference>
<accession>A0A316FPR2</accession>
<protein>
    <submittedName>
        <fullName evidence="11">Amino acid ABC transporter membrane protein 1 (PAAT family)</fullName>
    </submittedName>
</protein>
<dbReference type="PANTHER" id="PTHR30614:SF37">
    <property type="entry name" value="AMINO-ACID ABC TRANSPORTER PERMEASE PROTEIN YHDX-RELATED"/>
    <property type="match status" value="1"/>
</dbReference>
<evidence type="ECO:0000256" key="2">
    <source>
        <dbReference type="ARBA" id="ARBA00010072"/>
    </source>
</evidence>
<feature type="transmembrane region" description="Helical" evidence="9">
    <location>
        <begin position="15"/>
        <end position="39"/>
    </location>
</feature>
<dbReference type="OrthoDB" id="3181282at2"/>
<dbReference type="AlphaFoldDB" id="A0A316FPR2"/>
<dbReference type="EMBL" id="QGGR01000003">
    <property type="protein sequence ID" value="PWK50225.1"/>
    <property type="molecule type" value="Genomic_DNA"/>
</dbReference>
<dbReference type="NCBIfam" id="TIGR01726">
    <property type="entry name" value="HEQRo_perm_3TM"/>
    <property type="match status" value="1"/>
</dbReference>
<comment type="subcellular location">
    <subcellularLocation>
        <location evidence="1 9">Cell membrane</location>
        <topology evidence="1 9">Multi-pass membrane protein</topology>
    </subcellularLocation>
</comment>
<keyword evidence="4" id="KW-1003">Cell membrane</keyword>
<keyword evidence="7 9" id="KW-1133">Transmembrane helix</keyword>
<name>A0A316FPR2_9ACTN</name>
<evidence type="ECO:0000256" key="6">
    <source>
        <dbReference type="ARBA" id="ARBA00022970"/>
    </source>
</evidence>
<dbReference type="InterPro" id="IPR000515">
    <property type="entry name" value="MetI-like"/>
</dbReference>
<reference evidence="11 12" key="1">
    <citation type="submission" date="2018-05" db="EMBL/GenBank/DDBJ databases">
        <title>Genomic Encyclopedia of Archaeal and Bacterial Type Strains, Phase II (KMG-II): from individual species to whole genera.</title>
        <authorList>
            <person name="Goeker M."/>
        </authorList>
    </citation>
    <scope>NUCLEOTIDE SEQUENCE [LARGE SCALE GENOMIC DNA]</scope>
    <source>
        <strain evidence="11 12">DSM 45184</strain>
    </source>
</reference>
<evidence type="ECO:0000313" key="12">
    <source>
        <dbReference type="Proteomes" id="UP000245697"/>
    </source>
</evidence>
<evidence type="ECO:0000259" key="10">
    <source>
        <dbReference type="PROSITE" id="PS50928"/>
    </source>
</evidence>
<keyword evidence="8 9" id="KW-0472">Membrane</keyword>
<sequence>MSVWVDKFDVFAGGFWLTFQICVLAATGALILGAVVAVLRISPVPPLRAVGTAYVTIFRNMPLTVVMFFSAFALPALGSNADFLRIPVLDLVFTRLSTDLPYFRFALIALTLYTAAFVCEALRSGVNAVSPGQAEAARSLGLTFTQNLRYVVLPQSWKASIVPLGSVIIAMIKNSALIGFFGVVGDLSATADQLTGAEGYAFIPVAIGISIGYLIMTVPLGALLDRIERRQAVAAR</sequence>
<evidence type="ECO:0000256" key="3">
    <source>
        <dbReference type="ARBA" id="ARBA00022448"/>
    </source>
</evidence>
<feature type="transmembrane region" description="Helical" evidence="9">
    <location>
        <begin position="60"/>
        <end position="81"/>
    </location>
</feature>
<evidence type="ECO:0000256" key="1">
    <source>
        <dbReference type="ARBA" id="ARBA00004651"/>
    </source>
</evidence>